<dbReference type="AlphaFoldDB" id="A0AAJ0B939"/>
<evidence type="ECO:0000313" key="3">
    <source>
        <dbReference type="Proteomes" id="UP001239445"/>
    </source>
</evidence>
<accession>A0AAJ0B939</accession>
<sequence length="187" mass="20631">MSAVFAALTVLQIAWAARRGLEQHEIDAHLSEKLAADLARPFGQSTGQSASIHKRLQCALFHKVDCMCYHSIAFGALKCCPLCDTDFAINIAPDAAPGWPDARVLVFTTWKCLGDGTKRSRYWRSHQTPAEPGSERHYGPGHAHWTYESGSCKLKHTINVPEIQRLIALARSSPKGCPPQYSPIQHA</sequence>
<dbReference type="Proteomes" id="UP001239445">
    <property type="component" value="Unassembled WGS sequence"/>
</dbReference>
<name>A0AAJ0B939_9PEZI</name>
<proteinExistence type="predicted"/>
<protein>
    <recommendedName>
        <fullName evidence="4">Secreted protein</fullName>
    </recommendedName>
</protein>
<comment type="caution">
    <text evidence="2">The sequence shown here is derived from an EMBL/GenBank/DDBJ whole genome shotgun (WGS) entry which is preliminary data.</text>
</comment>
<evidence type="ECO:0008006" key="4">
    <source>
        <dbReference type="Google" id="ProtNLM"/>
    </source>
</evidence>
<reference evidence="2" key="1">
    <citation type="submission" date="2023-06" db="EMBL/GenBank/DDBJ databases">
        <title>Genome-scale phylogeny and comparative genomics of the fungal order Sordariales.</title>
        <authorList>
            <consortium name="Lawrence Berkeley National Laboratory"/>
            <person name="Hensen N."/>
            <person name="Bonometti L."/>
            <person name="Westerberg I."/>
            <person name="Brannstrom I.O."/>
            <person name="Guillou S."/>
            <person name="Cros-Aarteil S."/>
            <person name="Calhoun S."/>
            <person name="Haridas S."/>
            <person name="Kuo A."/>
            <person name="Mondo S."/>
            <person name="Pangilinan J."/>
            <person name="Riley R."/>
            <person name="Labutti K."/>
            <person name="Andreopoulos B."/>
            <person name="Lipzen A."/>
            <person name="Chen C."/>
            <person name="Yanf M."/>
            <person name="Daum C."/>
            <person name="Ng V."/>
            <person name="Clum A."/>
            <person name="Steindorff A."/>
            <person name="Ohm R."/>
            <person name="Martin F."/>
            <person name="Silar P."/>
            <person name="Natvig D."/>
            <person name="Lalanne C."/>
            <person name="Gautier V."/>
            <person name="Ament-Velasquez S.L."/>
            <person name="Kruys A."/>
            <person name="Hutchinson M.I."/>
            <person name="Powell A.J."/>
            <person name="Barry K."/>
            <person name="Miller A.N."/>
            <person name="Grigoriev I.V."/>
            <person name="Debuchy R."/>
            <person name="Gladieux P."/>
            <person name="Thoren M.H."/>
            <person name="Johannesson H."/>
        </authorList>
    </citation>
    <scope>NUCLEOTIDE SEQUENCE</scope>
    <source>
        <strain evidence="2">PSN4</strain>
    </source>
</reference>
<feature type="signal peptide" evidence="1">
    <location>
        <begin position="1"/>
        <end position="16"/>
    </location>
</feature>
<keyword evidence="3" id="KW-1185">Reference proteome</keyword>
<evidence type="ECO:0000256" key="1">
    <source>
        <dbReference type="SAM" id="SignalP"/>
    </source>
</evidence>
<gene>
    <name evidence="2" type="ORF">QBC47DRAFT_361965</name>
</gene>
<evidence type="ECO:0000313" key="2">
    <source>
        <dbReference type="EMBL" id="KAK1753969.1"/>
    </source>
</evidence>
<keyword evidence="1" id="KW-0732">Signal</keyword>
<feature type="chain" id="PRO_5042603492" description="Secreted protein" evidence="1">
    <location>
        <begin position="17"/>
        <end position="187"/>
    </location>
</feature>
<dbReference type="EMBL" id="MU839836">
    <property type="protein sequence ID" value="KAK1753969.1"/>
    <property type="molecule type" value="Genomic_DNA"/>
</dbReference>
<organism evidence="2 3">
    <name type="scientific">Echria macrotheca</name>
    <dbReference type="NCBI Taxonomy" id="438768"/>
    <lineage>
        <taxon>Eukaryota</taxon>
        <taxon>Fungi</taxon>
        <taxon>Dikarya</taxon>
        <taxon>Ascomycota</taxon>
        <taxon>Pezizomycotina</taxon>
        <taxon>Sordariomycetes</taxon>
        <taxon>Sordariomycetidae</taxon>
        <taxon>Sordariales</taxon>
        <taxon>Schizotheciaceae</taxon>
        <taxon>Echria</taxon>
    </lineage>
</organism>